<dbReference type="AlphaFoldDB" id="A0A9W4DTB8"/>
<dbReference type="Proteomes" id="UP001152519">
    <property type="component" value="Unassembled WGS sequence"/>
</dbReference>
<dbReference type="EMBL" id="CAJSLV010000050">
    <property type="protein sequence ID" value="CAG6393597.1"/>
    <property type="molecule type" value="Genomic_DNA"/>
</dbReference>
<comment type="caution">
    <text evidence="1">The sequence shown here is derived from an EMBL/GenBank/DDBJ whole genome shotgun (WGS) entry which is preliminary data.</text>
</comment>
<evidence type="ECO:0000313" key="1">
    <source>
        <dbReference type="EMBL" id="CAG6393597.1"/>
    </source>
</evidence>
<accession>A0A9W4DTB8</accession>
<organism evidence="1 2">
    <name type="scientific">Actinacidiphila cocklensis</name>
    <dbReference type="NCBI Taxonomy" id="887465"/>
    <lineage>
        <taxon>Bacteria</taxon>
        <taxon>Bacillati</taxon>
        <taxon>Actinomycetota</taxon>
        <taxon>Actinomycetes</taxon>
        <taxon>Kitasatosporales</taxon>
        <taxon>Streptomycetaceae</taxon>
        <taxon>Actinacidiphila</taxon>
    </lineage>
</organism>
<dbReference type="InterPro" id="IPR056510">
    <property type="entry name" value="WapI"/>
</dbReference>
<dbReference type="Pfam" id="PF24716">
    <property type="entry name" value="WapI"/>
    <property type="match status" value="1"/>
</dbReference>
<protein>
    <submittedName>
        <fullName evidence="1">Uncharacterized protein</fullName>
    </submittedName>
</protein>
<keyword evidence="2" id="KW-1185">Reference proteome</keyword>
<proteinExistence type="predicted"/>
<evidence type="ECO:0000313" key="2">
    <source>
        <dbReference type="Proteomes" id="UP001152519"/>
    </source>
</evidence>
<name>A0A9W4DTB8_9ACTN</name>
<sequence length="164" mass="17584">MAVAVLLGDHASSVELCPLRYQFAAVRGGSYDDNWLVIGGSVATPQGSWSFADPCLLAHEARQVSAWLRAVAAGTVAVTGPDAEGWLSPDTWFVERVLAVSLADRTDSGAVIGVHLSLEAGPPWQQGDDGADIYQYFVELQMDTAALLHEADRWDLALNSFPAR</sequence>
<gene>
    <name evidence="1" type="ORF">SCOCK_210037</name>
</gene>
<reference evidence="1" key="1">
    <citation type="submission" date="2021-05" db="EMBL/GenBank/DDBJ databases">
        <authorList>
            <person name="Arsene-Ploetze F."/>
        </authorList>
    </citation>
    <scope>NUCLEOTIDE SEQUENCE</scope>
    <source>
        <strain evidence="1">DSM 42138</strain>
    </source>
</reference>